<organism evidence="8 9">
    <name type="scientific">Oldenlandia corymbosa var. corymbosa</name>
    <dbReference type="NCBI Taxonomy" id="529605"/>
    <lineage>
        <taxon>Eukaryota</taxon>
        <taxon>Viridiplantae</taxon>
        <taxon>Streptophyta</taxon>
        <taxon>Embryophyta</taxon>
        <taxon>Tracheophyta</taxon>
        <taxon>Spermatophyta</taxon>
        <taxon>Magnoliopsida</taxon>
        <taxon>eudicotyledons</taxon>
        <taxon>Gunneridae</taxon>
        <taxon>Pentapetalae</taxon>
        <taxon>asterids</taxon>
        <taxon>lamiids</taxon>
        <taxon>Gentianales</taxon>
        <taxon>Rubiaceae</taxon>
        <taxon>Rubioideae</taxon>
        <taxon>Spermacoceae</taxon>
        <taxon>Hedyotis-Oldenlandia complex</taxon>
        <taxon>Oldenlandia</taxon>
    </lineage>
</organism>
<dbReference type="InterPro" id="IPR010347">
    <property type="entry name" value="Tdp1"/>
</dbReference>
<dbReference type="Gene3D" id="3.30.870.10">
    <property type="entry name" value="Endonuclease Chain A"/>
    <property type="match status" value="2"/>
</dbReference>
<feature type="domain" description="FHA" evidence="7">
    <location>
        <begin position="64"/>
        <end position="131"/>
    </location>
</feature>
<dbReference type="SMART" id="SM00240">
    <property type="entry name" value="FHA"/>
    <property type="match status" value="1"/>
</dbReference>
<dbReference type="EMBL" id="OX459124">
    <property type="protein sequence ID" value="CAI9113790.1"/>
    <property type="molecule type" value="Genomic_DNA"/>
</dbReference>
<protein>
    <submittedName>
        <fullName evidence="8">OLC1v1014469C4</fullName>
    </submittedName>
</protein>
<dbReference type="PROSITE" id="PS50006">
    <property type="entry name" value="FHA_DOMAIN"/>
    <property type="match status" value="1"/>
</dbReference>
<evidence type="ECO:0000256" key="1">
    <source>
        <dbReference type="ARBA" id="ARBA00022723"/>
    </source>
</evidence>
<feature type="site" description="Interaction with DNA" evidence="5">
    <location>
        <position position="961"/>
    </location>
</feature>
<feature type="active site" description="Proton donor/acceptor" evidence="3">
    <location>
        <position position="933"/>
    </location>
</feature>
<dbReference type="GO" id="GO:0008081">
    <property type="term" value="F:phosphoric diester hydrolase activity"/>
    <property type="evidence" value="ECO:0007669"/>
    <property type="project" value="InterPro"/>
</dbReference>
<keyword evidence="1" id="KW-0479">Metal-binding</keyword>
<evidence type="ECO:0000256" key="5">
    <source>
        <dbReference type="PIRSR" id="PIRSR610347-3"/>
    </source>
</evidence>
<feature type="active site" description="Nucleophile" evidence="3">
    <location>
        <position position="503"/>
    </location>
</feature>
<feature type="binding site" evidence="4">
    <location>
        <position position="935"/>
    </location>
    <ligand>
        <name>substrate</name>
    </ligand>
</feature>
<keyword evidence="2" id="KW-0378">Hydrolase</keyword>
<evidence type="ECO:0000256" key="6">
    <source>
        <dbReference type="SAM" id="MobiDB-lite"/>
    </source>
</evidence>
<dbReference type="PANTHER" id="PTHR12415:SF3">
    <property type="entry name" value="OS04G0403400 PROTEIN"/>
    <property type="match status" value="1"/>
</dbReference>
<dbReference type="InterPro" id="IPR008984">
    <property type="entry name" value="SMAD_FHA_dom_sf"/>
</dbReference>
<dbReference type="SUPFAM" id="SSF56024">
    <property type="entry name" value="Phospholipase D/nuclease"/>
    <property type="match status" value="2"/>
</dbReference>
<dbReference type="Pfam" id="PF00498">
    <property type="entry name" value="FHA"/>
    <property type="match status" value="1"/>
</dbReference>
<evidence type="ECO:0000256" key="4">
    <source>
        <dbReference type="PIRSR" id="PIRSR610347-2"/>
    </source>
</evidence>
<evidence type="ECO:0000259" key="7">
    <source>
        <dbReference type="PROSITE" id="PS50006"/>
    </source>
</evidence>
<dbReference type="GO" id="GO:0003676">
    <property type="term" value="F:nucleic acid binding"/>
    <property type="evidence" value="ECO:0007669"/>
    <property type="project" value="InterPro"/>
</dbReference>
<dbReference type="Proteomes" id="UP001161247">
    <property type="component" value="Chromosome 7"/>
</dbReference>
<keyword evidence="9" id="KW-1185">Reference proteome</keyword>
<name>A0AAV1E0U2_OLDCO</name>
<accession>A0AAV1E0U2</accession>
<feature type="binding site" evidence="4">
    <location>
        <position position="505"/>
    </location>
    <ligand>
        <name>substrate</name>
    </ligand>
</feature>
<dbReference type="GO" id="GO:0005634">
    <property type="term" value="C:nucleus"/>
    <property type="evidence" value="ECO:0007669"/>
    <property type="project" value="InterPro"/>
</dbReference>
<gene>
    <name evidence="8" type="ORF">OLC1_LOCUS20724</name>
</gene>
<feature type="region of interest" description="Disordered" evidence="6">
    <location>
        <begin position="1"/>
        <end position="21"/>
    </location>
</feature>
<reference evidence="8" key="1">
    <citation type="submission" date="2023-03" db="EMBL/GenBank/DDBJ databases">
        <authorList>
            <person name="Julca I."/>
        </authorList>
    </citation>
    <scope>NUCLEOTIDE SEQUENCE</scope>
</reference>
<dbReference type="CDD" id="cd09122">
    <property type="entry name" value="PLDc_Tdp1_1"/>
    <property type="match status" value="1"/>
</dbReference>
<dbReference type="Pfam" id="PF08797">
    <property type="entry name" value="HIRAN"/>
    <property type="match status" value="1"/>
</dbReference>
<dbReference type="InterPro" id="IPR000253">
    <property type="entry name" value="FHA_dom"/>
</dbReference>
<dbReference type="AlphaFoldDB" id="A0AAV1E0U2"/>
<dbReference type="Pfam" id="PF06087">
    <property type="entry name" value="Tyr-DNA_phospho"/>
    <property type="match status" value="2"/>
</dbReference>
<dbReference type="PANTHER" id="PTHR12415">
    <property type="entry name" value="TYROSYL-DNA PHOSPHODIESTERASE 1"/>
    <property type="match status" value="1"/>
</dbReference>
<evidence type="ECO:0000313" key="9">
    <source>
        <dbReference type="Proteomes" id="UP001161247"/>
    </source>
</evidence>
<dbReference type="Gene3D" id="3.30.70.2330">
    <property type="match status" value="1"/>
</dbReference>
<dbReference type="GO" id="GO:0006281">
    <property type="term" value="P:DNA repair"/>
    <property type="evidence" value="ECO:0007669"/>
    <property type="project" value="InterPro"/>
</dbReference>
<evidence type="ECO:0000256" key="2">
    <source>
        <dbReference type="ARBA" id="ARBA00022801"/>
    </source>
</evidence>
<dbReference type="Gene3D" id="2.60.200.20">
    <property type="match status" value="1"/>
</dbReference>
<dbReference type="GO" id="GO:0016818">
    <property type="term" value="F:hydrolase activity, acting on acid anhydrides, in phosphorus-containing anhydrides"/>
    <property type="evidence" value="ECO:0007669"/>
    <property type="project" value="InterPro"/>
</dbReference>
<dbReference type="CDD" id="cd00060">
    <property type="entry name" value="FHA"/>
    <property type="match status" value="1"/>
</dbReference>
<evidence type="ECO:0000256" key="3">
    <source>
        <dbReference type="PIRSR" id="PIRSR610347-1"/>
    </source>
</evidence>
<sequence>MPSDYSHQGPKRHSLNATVKPPKKPRLGTVCSASICIKPLGLPLISKTTQLPCKSLHLEPNKHYTVGRSHSSCDFLFVDKRVSKTHFQIVFDSFSKKVCLCDGGFLGFLHFECSARVKASLNGVFVNGVRIGAREIVGLCVGDEVLLACGDESFCNVHNHVGFVVERIVFLEEIVDRNIPKLRASGLSLDHGSLPFEKQQFDAKVGFLLSMCRDILCSGDPISLIKKYTVFGDAEDGKCIRKWEKGLFRFLRRNLVGTNEEKRLNSRGASCCDDLVRRRDLAIDCHKEVLVVPETIAKSKVDGIAEEPVETSCLLRANAEELAVNSCVRRANPEEPVQNSRVQHANGVNANAELKVLSSESSRKDDTALCENGCKDDNKGAYIPPPGRKFYLNRLQHMGYCSSETHDIVSLPDVFYPVESLQRVFIATFTSDIPWFLSYCGIPHHLPITIACHNAERCWSASPDNRTLSPYSDFPQLVLVYPPFPEVIAFGKDRKKSGIACHHPKLFVLQREDCVRVVITSANLVARQWHNVTNTVWWQDFPRSTAPEYLSLFIQSSYGPNNRELKSDFGAQLVGFIASLVIDIPSQAYWIPELAKYNYEGALVHLVASVPGIYSPRSPYISHSEHYLSGNEKMPKSSCANSLGSVETSVVGLSHLFRTSADSNGLRLKKLAAFLRNCRENVYGMSEILLRREINISADVNAVSVLVPNPEEFSLEDCIQIGFLPRDIAKWVAPLSDDGFFAFSGYICPKDVLSAALEGSTSKVELILYVSQGPCFSSFSESMTSQHGTALCSLIASIQRCVGLWRLHEVLGTYKWPEHLETDFCFGSSSVGSVNAKFLAAFSAAAGKRAVEESESEESDPHWGCWSASQELKRPSIKIIFPTIERVKSASSGILASKYLLCFSQKTWQRLENVGILHDAVPCPVERAGHPMHVKVARRRFQSKRNGTSFGWVYCGSHNFSAAAWGSPLPQKVDGKKTTTNMSSSILGSRLHICNYELGIIFTVPPSDSKGRGHETGRSLDDIVLPFVTPARKYRPRDEPATARAMREALAAFTELDREIDEFVEMNGECPDEEEEVLETGDDFVAEEREEERAYADKLWSQVSS</sequence>
<dbReference type="CDD" id="cd09123">
    <property type="entry name" value="PLDc_Tdp1_2"/>
    <property type="match status" value="1"/>
</dbReference>
<evidence type="ECO:0000313" key="8">
    <source>
        <dbReference type="EMBL" id="CAI9113790.1"/>
    </source>
</evidence>
<dbReference type="GO" id="GO:0008270">
    <property type="term" value="F:zinc ion binding"/>
    <property type="evidence" value="ECO:0007669"/>
    <property type="project" value="InterPro"/>
</dbReference>
<dbReference type="SUPFAM" id="SSF49879">
    <property type="entry name" value="SMAD/FHA domain"/>
    <property type="match status" value="1"/>
</dbReference>
<dbReference type="InterPro" id="IPR014905">
    <property type="entry name" value="HIRAN"/>
</dbReference>
<proteinExistence type="predicted"/>